<gene>
    <name evidence="6" type="ORF">SLS60_011631</name>
</gene>
<accession>A0ABR3QIQ8</accession>
<dbReference type="EMBL" id="JAKJXO020000022">
    <property type="protein sequence ID" value="KAL1592039.1"/>
    <property type="molecule type" value="Genomic_DNA"/>
</dbReference>
<protein>
    <submittedName>
        <fullName evidence="6">Uncharacterized protein</fullName>
    </submittedName>
</protein>
<reference evidence="6 7" key="1">
    <citation type="submission" date="2024-02" db="EMBL/GenBank/DDBJ databases">
        <title>De novo assembly and annotation of 12 fungi associated with fruit tree decline syndrome in Ontario, Canada.</title>
        <authorList>
            <person name="Sulman M."/>
            <person name="Ellouze W."/>
            <person name="Ilyukhin E."/>
        </authorList>
    </citation>
    <scope>NUCLEOTIDE SEQUENCE [LARGE SCALE GENOMIC DNA]</scope>
    <source>
        <strain evidence="6 7">M42-189</strain>
    </source>
</reference>
<dbReference type="SUPFAM" id="SSF48264">
    <property type="entry name" value="Cytochrome P450"/>
    <property type="match status" value="1"/>
</dbReference>
<comment type="cofactor">
    <cofactor evidence="1">
        <name>heme</name>
        <dbReference type="ChEBI" id="CHEBI:30413"/>
    </cofactor>
</comment>
<keyword evidence="5" id="KW-0408">Iron</keyword>
<dbReference type="InterPro" id="IPR036396">
    <property type="entry name" value="Cyt_P450_sf"/>
</dbReference>
<evidence type="ECO:0000256" key="4">
    <source>
        <dbReference type="ARBA" id="ARBA00023002"/>
    </source>
</evidence>
<name>A0ABR3QIQ8_9PLEO</name>
<keyword evidence="3" id="KW-0479">Metal-binding</keyword>
<evidence type="ECO:0000256" key="5">
    <source>
        <dbReference type="ARBA" id="ARBA00023004"/>
    </source>
</evidence>
<evidence type="ECO:0000313" key="6">
    <source>
        <dbReference type="EMBL" id="KAL1592039.1"/>
    </source>
</evidence>
<evidence type="ECO:0000256" key="1">
    <source>
        <dbReference type="ARBA" id="ARBA00001971"/>
    </source>
</evidence>
<dbReference type="Gene3D" id="1.10.630.10">
    <property type="entry name" value="Cytochrome P450"/>
    <property type="match status" value="1"/>
</dbReference>
<dbReference type="Proteomes" id="UP001521785">
    <property type="component" value="Unassembled WGS sequence"/>
</dbReference>
<organism evidence="6 7">
    <name type="scientific">Paraconiothyrium brasiliense</name>
    <dbReference type="NCBI Taxonomy" id="300254"/>
    <lineage>
        <taxon>Eukaryota</taxon>
        <taxon>Fungi</taxon>
        <taxon>Dikarya</taxon>
        <taxon>Ascomycota</taxon>
        <taxon>Pezizomycotina</taxon>
        <taxon>Dothideomycetes</taxon>
        <taxon>Pleosporomycetidae</taxon>
        <taxon>Pleosporales</taxon>
        <taxon>Massarineae</taxon>
        <taxon>Didymosphaeriaceae</taxon>
        <taxon>Paraconiothyrium</taxon>
    </lineage>
</organism>
<evidence type="ECO:0000313" key="7">
    <source>
        <dbReference type="Proteomes" id="UP001521785"/>
    </source>
</evidence>
<proteinExistence type="inferred from homology"/>
<evidence type="ECO:0000256" key="2">
    <source>
        <dbReference type="ARBA" id="ARBA00010617"/>
    </source>
</evidence>
<comment type="caution">
    <text evidence="6">The sequence shown here is derived from an EMBL/GenBank/DDBJ whole genome shotgun (WGS) entry which is preliminary data.</text>
</comment>
<sequence>MLQTLIEDVLVLPPKYLHELRMLPSSKLSASEALVVSVLGQYSGVDIILKDRQAEIKLQDVVSSLVLRTTLLAFVGPELADNTEIHALVTTHANLVRDIAVCLLFVPTFMRRWISPILPPSIRMHRLHRRLRELLFKSSRTVQGEVPASTLLQHFIDTSKAVDEEDIVAKLLVVSGAAVRVATEAVNTLVD</sequence>
<comment type="similarity">
    <text evidence="2">Belongs to the cytochrome P450 family.</text>
</comment>
<keyword evidence="7" id="KW-1185">Reference proteome</keyword>
<keyword evidence="4" id="KW-0560">Oxidoreductase</keyword>
<evidence type="ECO:0000256" key="3">
    <source>
        <dbReference type="ARBA" id="ARBA00022723"/>
    </source>
</evidence>
<dbReference type="PANTHER" id="PTHR46206">
    <property type="entry name" value="CYTOCHROME P450"/>
    <property type="match status" value="1"/>
</dbReference>